<dbReference type="EMBL" id="JNBU01000001">
    <property type="protein sequence ID" value="OCT43580.1"/>
    <property type="molecule type" value="Genomic_DNA"/>
</dbReference>
<name>A0A9X5R1P4_9ACTN</name>
<accession>A0A9X5R1P4</accession>
<protein>
    <submittedName>
        <fullName evidence="2">Uncharacterized protein</fullName>
    </submittedName>
</protein>
<organism evidence="2">
    <name type="scientific">Cutibacterium granulosum DSM 20700</name>
    <dbReference type="NCBI Taxonomy" id="1160719"/>
    <lineage>
        <taxon>Bacteria</taxon>
        <taxon>Bacillati</taxon>
        <taxon>Actinomycetota</taxon>
        <taxon>Actinomycetes</taxon>
        <taxon>Propionibacteriales</taxon>
        <taxon>Propionibacteriaceae</taxon>
        <taxon>Cutibacterium</taxon>
    </lineage>
</organism>
<feature type="region of interest" description="Disordered" evidence="1">
    <location>
        <begin position="1"/>
        <end position="28"/>
    </location>
</feature>
<evidence type="ECO:0000256" key="1">
    <source>
        <dbReference type="SAM" id="MobiDB-lite"/>
    </source>
</evidence>
<sequence length="82" mass="8716">MHSSSLAHERAGSLPHERAGRPAPKAPDRWMVVTVHQDPQIMIDGPGRVQVGGSCPQGRCHLLTAIGSPVDEFLVPVGMVGE</sequence>
<dbReference type="AlphaFoldDB" id="A0A9X5R1P4"/>
<comment type="caution">
    <text evidence="2">The sequence shown here is derived from an EMBL/GenBank/DDBJ whole genome shotgun (WGS) entry which is preliminary data.</text>
</comment>
<reference evidence="2" key="1">
    <citation type="submission" date="2014-05" db="EMBL/GenBank/DDBJ databases">
        <authorList>
            <person name="Jahns A.C."/>
            <person name="Eilers H."/>
            <person name="Alexeyev O.A."/>
        </authorList>
    </citation>
    <scope>NUCLEOTIDE SEQUENCE [LARGE SCALE GENOMIC DNA]</scope>
    <source>
        <strain evidence="2">DSM 20700</strain>
    </source>
</reference>
<gene>
    <name evidence="2" type="ORF">L860_00885</name>
</gene>
<evidence type="ECO:0000313" key="2">
    <source>
        <dbReference type="EMBL" id="OCT43580.1"/>
    </source>
</evidence>
<proteinExistence type="predicted"/>
<feature type="compositionally biased region" description="Basic and acidic residues" evidence="1">
    <location>
        <begin position="7"/>
        <end position="20"/>
    </location>
</feature>